<dbReference type="AlphaFoldDB" id="A0AAU9J659"/>
<sequence length="178" mass="20514">MNLPILNEKAFEAYKKIMPSSSIRQSSPIKTIHPNRHFSQDSLRKQSTSKIELRREMSPIKSKNSKQRSSSYVSLKSLSKPILGKTNIERNSWLETNPEPIKRLSPKYNSTQLYEPIGKLWKSKGIDIESSDAAHKMLENLKKKLILNKHHQIRKSSVNVLASVYKVSPEKLIKHKQL</sequence>
<dbReference type="EMBL" id="CAJZBQ010000023">
    <property type="protein sequence ID" value="CAG9319437.1"/>
    <property type="molecule type" value="Genomic_DNA"/>
</dbReference>
<accession>A0AAU9J659</accession>
<protein>
    <submittedName>
        <fullName evidence="2">Uncharacterized protein</fullName>
    </submittedName>
</protein>
<evidence type="ECO:0000256" key="1">
    <source>
        <dbReference type="SAM" id="MobiDB-lite"/>
    </source>
</evidence>
<comment type="caution">
    <text evidence="2">The sequence shown here is derived from an EMBL/GenBank/DDBJ whole genome shotgun (WGS) entry which is preliminary data.</text>
</comment>
<dbReference type="Proteomes" id="UP001162131">
    <property type="component" value="Unassembled WGS sequence"/>
</dbReference>
<keyword evidence="3" id="KW-1185">Reference proteome</keyword>
<feature type="region of interest" description="Disordered" evidence="1">
    <location>
        <begin position="22"/>
        <end position="71"/>
    </location>
</feature>
<evidence type="ECO:0000313" key="2">
    <source>
        <dbReference type="EMBL" id="CAG9319437.1"/>
    </source>
</evidence>
<name>A0AAU9J659_9CILI</name>
<organism evidence="2 3">
    <name type="scientific">Blepharisma stoltei</name>
    <dbReference type="NCBI Taxonomy" id="1481888"/>
    <lineage>
        <taxon>Eukaryota</taxon>
        <taxon>Sar</taxon>
        <taxon>Alveolata</taxon>
        <taxon>Ciliophora</taxon>
        <taxon>Postciliodesmatophora</taxon>
        <taxon>Heterotrichea</taxon>
        <taxon>Heterotrichida</taxon>
        <taxon>Blepharismidae</taxon>
        <taxon>Blepharisma</taxon>
    </lineage>
</organism>
<reference evidence="2" key="1">
    <citation type="submission" date="2021-09" db="EMBL/GenBank/DDBJ databases">
        <authorList>
            <consortium name="AG Swart"/>
            <person name="Singh M."/>
            <person name="Singh A."/>
            <person name="Seah K."/>
            <person name="Emmerich C."/>
        </authorList>
    </citation>
    <scope>NUCLEOTIDE SEQUENCE</scope>
    <source>
        <strain evidence="2">ATCC30299</strain>
    </source>
</reference>
<evidence type="ECO:0000313" key="3">
    <source>
        <dbReference type="Proteomes" id="UP001162131"/>
    </source>
</evidence>
<gene>
    <name evidence="2" type="ORF">BSTOLATCC_MIC23994</name>
</gene>
<proteinExistence type="predicted"/>